<proteinExistence type="predicted"/>
<keyword evidence="2" id="KW-1185">Reference proteome</keyword>
<name>A0ACC0B444_CATRO</name>
<dbReference type="EMBL" id="CM044704">
    <property type="protein sequence ID" value="KAI5667404.1"/>
    <property type="molecule type" value="Genomic_DNA"/>
</dbReference>
<accession>A0ACC0B444</accession>
<evidence type="ECO:0000313" key="1">
    <source>
        <dbReference type="EMBL" id="KAI5667404.1"/>
    </source>
</evidence>
<dbReference type="Proteomes" id="UP001060085">
    <property type="component" value="Linkage Group LG04"/>
</dbReference>
<sequence length="265" mass="30032">METSMSSVMLYPLFSFLSILLFFTRNEPARHIPHDDFLKCLESQISNSRSQKYEIQIQVRSGGHDYEGLPYSSQVPFVMVDLQKLNSISIDKENHKAKIQAGAALGEIYCSIAKESWRLAFPAENCPSVGVGGHFSGGGFSMMFRRFGQAANYIVGAKVKFSVGKFFLKFFYFPHSLKLHTYNRSLPMNDEVVKNICLQNLKHSYSIVGKSLSPDTTVNHSSSVDQPCYINIKPLEKTITTAKEQKNKKLLIYYKNEMIEPNKDS</sequence>
<comment type="caution">
    <text evidence="1">The sequence shown here is derived from an EMBL/GenBank/DDBJ whole genome shotgun (WGS) entry which is preliminary data.</text>
</comment>
<evidence type="ECO:0000313" key="2">
    <source>
        <dbReference type="Proteomes" id="UP001060085"/>
    </source>
</evidence>
<gene>
    <name evidence="1" type="ORF">M9H77_17257</name>
</gene>
<organism evidence="1 2">
    <name type="scientific">Catharanthus roseus</name>
    <name type="common">Madagascar periwinkle</name>
    <name type="synonym">Vinca rosea</name>
    <dbReference type="NCBI Taxonomy" id="4058"/>
    <lineage>
        <taxon>Eukaryota</taxon>
        <taxon>Viridiplantae</taxon>
        <taxon>Streptophyta</taxon>
        <taxon>Embryophyta</taxon>
        <taxon>Tracheophyta</taxon>
        <taxon>Spermatophyta</taxon>
        <taxon>Magnoliopsida</taxon>
        <taxon>eudicotyledons</taxon>
        <taxon>Gunneridae</taxon>
        <taxon>Pentapetalae</taxon>
        <taxon>asterids</taxon>
        <taxon>lamiids</taxon>
        <taxon>Gentianales</taxon>
        <taxon>Apocynaceae</taxon>
        <taxon>Rauvolfioideae</taxon>
        <taxon>Vinceae</taxon>
        <taxon>Catharanthinae</taxon>
        <taxon>Catharanthus</taxon>
    </lineage>
</organism>
<protein>
    <submittedName>
        <fullName evidence="1">Uncharacterized protein</fullName>
    </submittedName>
</protein>
<reference evidence="2" key="1">
    <citation type="journal article" date="2023" name="Nat. Plants">
        <title>Single-cell RNA sequencing provides a high-resolution roadmap for understanding the multicellular compartmentation of specialized metabolism.</title>
        <authorList>
            <person name="Sun S."/>
            <person name="Shen X."/>
            <person name="Li Y."/>
            <person name="Li Y."/>
            <person name="Wang S."/>
            <person name="Li R."/>
            <person name="Zhang H."/>
            <person name="Shen G."/>
            <person name="Guo B."/>
            <person name="Wei J."/>
            <person name="Xu J."/>
            <person name="St-Pierre B."/>
            <person name="Chen S."/>
            <person name="Sun C."/>
        </authorList>
    </citation>
    <scope>NUCLEOTIDE SEQUENCE [LARGE SCALE GENOMIC DNA]</scope>
</reference>